<evidence type="ECO:0000256" key="4">
    <source>
        <dbReference type="RuleBase" id="RU362005"/>
    </source>
</evidence>
<dbReference type="PIRSF" id="PIRSF003025">
    <property type="entry name" value="eIF5A"/>
    <property type="match status" value="1"/>
</dbReference>
<dbReference type="GO" id="GO:0045901">
    <property type="term" value="P:positive regulation of translational elongation"/>
    <property type="evidence" value="ECO:0007669"/>
    <property type="project" value="UniProtKB-UniRule"/>
</dbReference>
<dbReference type="GO" id="GO:0003723">
    <property type="term" value="F:RNA binding"/>
    <property type="evidence" value="ECO:0007669"/>
    <property type="project" value="InterPro"/>
</dbReference>
<comment type="similarity">
    <text evidence="1 4">Belongs to the eIF-5A family.</text>
</comment>
<evidence type="ECO:0000259" key="5">
    <source>
        <dbReference type="SMART" id="SM01376"/>
    </source>
</evidence>
<dbReference type="Pfam" id="PF01287">
    <property type="entry name" value="eIF-5a"/>
    <property type="match status" value="1"/>
</dbReference>
<dbReference type="InterPro" id="IPR008991">
    <property type="entry name" value="Translation_prot_SH3-like_sf"/>
</dbReference>
<dbReference type="SMART" id="SM01376">
    <property type="entry name" value="eIF-5a"/>
    <property type="match status" value="1"/>
</dbReference>
<dbReference type="OMA" id="AKCHFTA"/>
<keyword evidence="7" id="KW-1185">Reference proteome</keyword>
<dbReference type="STRING" id="105231.A0A1Y1HWN6"/>
<dbReference type="SUPFAM" id="SSF50104">
    <property type="entry name" value="Translation proteins SH3-like domain"/>
    <property type="match status" value="1"/>
</dbReference>
<sequence length="160" mass="17245">MSDDEHTFDGAGDAGASLTFPQQAGTIRKGAFIVIKGRPCKVAEVSTSKTGKHGHAKCNFVGIDIFNGRKLEDIVPSSHNSEVPHVKRTDYQLMDITDDGYTGLLTDSGDMRDDLKLPTHDDELAQKLKADFAAGKELVVTVLSAMGEEQINAIKDISAK</sequence>
<dbReference type="InterPro" id="IPR020189">
    <property type="entry name" value="IF5A_C"/>
</dbReference>
<dbReference type="NCBIfam" id="TIGR00037">
    <property type="entry name" value="eIF_5A"/>
    <property type="match status" value="1"/>
</dbReference>
<dbReference type="SUPFAM" id="SSF50249">
    <property type="entry name" value="Nucleic acid-binding proteins"/>
    <property type="match status" value="1"/>
</dbReference>
<keyword evidence="6" id="KW-0396">Initiation factor</keyword>
<dbReference type="OrthoDB" id="9975114at2759"/>
<dbReference type="Proteomes" id="UP000054558">
    <property type="component" value="Unassembled WGS sequence"/>
</dbReference>
<dbReference type="InterPro" id="IPR048670">
    <property type="entry name" value="IF5A-like_N"/>
</dbReference>
<evidence type="ECO:0000256" key="1">
    <source>
        <dbReference type="ARBA" id="ARBA00006016"/>
    </source>
</evidence>
<gene>
    <name evidence="6" type="ORF">KFL_000790160</name>
</gene>
<evidence type="ECO:0000256" key="2">
    <source>
        <dbReference type="ARBA" id="ARBA00022917"/>
    </source>
</evidence>
<dbReference type="InterPro" id="IPR019769">
    <property type="entry name" value="Trans_elong_IF5A_hypusine_site"/>
</dbReference>
<evidence type="ECO:0000313" key="6">
    <source>
        <dbReference type="EMBL" id="GAQ81391.1"/>
    </source>
</evidence>
<organism evidence="6 7">
    <name type="scientific">Klebsormidium nitens</name>
    <name type="common">Green alga</name>
    <name type="synonym">Ulothrix nitens</name>
    <dbReference type="NCBI Taxonomy" id="105231"/>
    <lineage>
        <taxon>Eukaryota</taxon>
        <taxon>Viridiplantae</taxon>
        <taxon>Streptophyta</taxon>
        <taxon>Klebsormidiophyceae</taxon>
        <taxon>Klebsormidiales</taxon>
        <taxon>Klebsormidiaceae</taxon>
        <taxon>Klebsormidium</taxon>
    </lineage>
</organism>
<keyword evidence="3 4" id="KW-0385">Hypusine</keyword>
<name>A0A1Y1HWN6_KLENI</name>
<dbReference type="Gene3D" id="2.40.50.140">
    <property type="entry name" value="Nucleic acid-binding proteins"/>
    <property type="match status" value="1"/>
</dbReference>
<protein>
    <recommendedName>
        <fullName evidence="4">Eukaryotic translation initiation factor 5A</fullName>
        <shortName evidence="4">eIF-5A</shortName>
    </recommendedName>
</protein>
<feature type="domain" description="Translation initiation factor 5A C-terminal" evidence="5">
    <location>
        <begin position="85"/>
        <end position="155"/>
    </location>
</feature>
<comment type="function">
    <text evidence="4">Translation factor that promotes translation elongation and termination, particularly upon ribosome stalling at specific amino acid sequence contexts. Binds between the exit (E) and peptidyl (P) site of the ribosome and promotes rescue of stalled ribosome: specifically required for efficient translation of polyproline-containing peptides as well as other motifs that stall the ribosome. Acts as ribosome quality control (RQC) cofactor by joining the RQC complex to facilitate peptidyl transfer during CAT tailing step.</text>
</comment>
<evidence type="ECO:0000256" key="3">
    <source>
        <dbReference type="ARBA" id="ARBA00023071"/>
    </source>
</evidence>
<dbReference type="AlphaFoldDB" id="A0A1Y1HWN6"/>
<dbReference type="GO" id="GO:0043022">
    <property type="term" value="F:ribosome binding"/>
    <property type="evidence" value="ECO:0007669"/>
    <property type="project" value="UniProtKB-UniRule"/>
</dbReference>
<dbReference type="InterPro" id="IPR012340">
    <property type="entry name" value="NA-bd_OB-fold"/>
</dbReference>
<dbReference type="PROSITE" id="PS00302">
    <property type="entry name" value="IF5A_HYPUSINE"/>
    <property type="match status" value="1"/>
</dbReference>
<dbReference type="EMBL" id="DF237028">
    <property type="protein sequence ID" value="GAQ81391.1"/>
    <property type="molecule type" value="Genomic_DNA"/>
</dbReference>
<dbReference type="GO" id="GO:0006414">
    <property type="term" value="P:translational elongation"/>
    <property type="evidence" value="ECO:0000318"/>
    <property type="project" value="GO_Central"/>
</dbReference>
<reference evidence="6 7" key="1">
    <citation type="journal article" date="2014" name="Nat. Commun.">
        <title>Klebsormidium flaccidum genome reveals primary factors for plant terrestrial adaptation.</title>
        <authorList>
            <person name="Hori K."/>
            <person name="Maruyama F."/>
            <person name="Fujisawa T."/>
            <person name="Togashi T."/>
            <person name="Yamamoto N."/>
            <person name="Seo M."/>
            <person name="Sato S."/>
            <person name="Yamada T."/>
            <person name="Mori H."/>
            <person name="Tajima N."/>
            <person name="Moriyama T."/>
            <person name="Ikeuchi M."/>
            <person name="Watanabe M."/>
            <person name="Wada H."/>
            <person name="Kobayashi K."/>
            <person name="Saito M."/>
            <person name="Masuda T."/>
            <person name="Sasaki-Sekimoto Y."/>
            <person name="Mashiguchi K."/>
            <person name="Awai K."/>
            <person name="Shimojima M."/>
            <person name="Masuda S."/>
            <person name="Iwai M."/>
            <person name="Nobusawa T."/>
            <person name="Narise T."/>
            <person name="Kondo S."/>
            <person name="Saito H."/>
            <person name="Sato R."/>
            <person name="Murakawa M."/>
            <person name="Ihara Y."/>
            <person name="Oshima-Yamada Y."/>
            <person name="Ohtaka K."/>
            <person name="Satoh M."/>
            <person name="Sonobe K."/>
            <person name="Ishii M."/>
            <person name="Ohtani R."/>
            <person name="Kanamori-Sato M."/>
            <person name="Honoki R."/>
            <person name="Miyazaki D."/>
            <person name="Mochizuki H."/>
            <person name="Umetsu J."/>
            <person name="Higashi K."/>
            <person name="Shibata D."/>
            <person name="Kamiya Y."/>
            <person name="Sato N."/>
            <person name="Nakamura Y."/>
            <person name="Tabata S."/>
            <person name="Ida S."/>
            <person name="Kurokawa K."/>
            <person name="Ohta H."/>
        </authorList>
    </citation>
    <scope>NUCLEOTIDE SEQUENCE [LARGE SCALE GENOMIC DNA]</scope>
    <source>
        <strain evidence="6 7">NIES-2285</strain>
    </source>
</reference>
<proteinExistence type="inferred from homology"/>
<dbReference type="FunFam" id="2.30.30.30:FF:000012">
    <property type="entry name" value="Eukaryotic translation initiation factor 5A"/>
    <property type="match status" value="1"/>
</dbReference>
<dbReference type="GO" id="GO:0003743">
    <property type="term" value="F:translation initiation factor activity"/>
    <property type="evidence" value="ECO:0007669"/>
    <property type="project" value="UniProtKB-KW"/>
</dbReference>
<dbReference type="Gene3D" id="2.30.30.30">
    <property type="match status" value="1"/>
</dbReference>
<dbReference type="FunFam" id="2.40.50.140:FF:000034">
    <property type="entry name" value="Eukaryotic translation initiation factor 5A"/>
    <property type="match status" value="1"/>
</dbReference>
<dbReference type="Pfam" id="PF21485">
    <property type="entry name" value="IF5A-like_N"/>
    <property type="match status" value="1"/>
</dbReference>
<dbReference type="GO" id="GO:0045905">
    <property type="term" value="P:positive regulation of translational termination"/>
    <property type="evidence" value="ECO:0007669"/>
    <property type="project" value="UniProtKB-UniRule"/>
</dbReference>
<dbReference type="InterPro" id="IPR001884">
    <property type="entry name" value="IF5A-like"/>
</dbReference>
<comment type="PTM">
    <text evidence="4">eIF-5A seems to be the only eukaryotic protein to have a hypusine residue which is a post-translational modification of a lysine by the addition of a butylamino group.</text>
</comment>
<dbReference type="InterPro" id="IPR014722">
    <property type="entry name" value="Rib_uL2_dom2"/>
</dbReference>
<keyword evidence="2 4" id="KW-0648">Protein biosynthesis</keyword>
<dbReference type="PANTHER" id="PTHR11673">
    <property type="entry name" value="TRANSLATION INITIATION FACTOR 5A FAMILY MEMBER"/>
    <property type="match status" value="1"/>
</dbReference>
<dbReference type="GO" id="GO:0003746">
    <property type="term" value="F:translation elongation factor activity"/>
    <property type="evidence" value="ECO:0000318"/>
    <property type="project" value="GO_Central"/>
</dbReference>
<evidence type="ECO:0000313" key="7">
    <source>
        <dbReference type="Proteomes" id="UP000054558"/>
    </source>
</evidence>
<accession>A0A1Y1HWN6</accession>
<dbReference type="CDD" id="cd04468">
    <property type="entry name" value="S1_eIF5A"/>
    <property type="match status" value="1"/>
</dbReference>